<protein>
    <submittedName>
        <fullName evidence="2">Type I-C CRISPR-associated protein Cas8c/Csd1</fullName>
    </submittedName>
</protein>
<dbReference type="Pfam" id="PF09709">
    <property type="entry name" value="Cas_Csd1"/>
    <property type="match status" value="1"/>
</dbReference>
<dbReference type="AlphaFoldDB" id="A0A6M1RXR6"/>
<organism evidence="2 3">
    <name type="scientific">Limisphaera ngatamarikiensis</name>
    <dbReference type="NCBI Taxonomy" id="1324935"/>
    <lineage>
        <taxon>Bacteria</taxon>
        <taxon>Pseudomonadati</taxon>
        <taxon>Verrucomicrobiota</taxon>
        <taxon>Verrucomicrobiia</taxon>
        <taxon>Limisphaerales</taxon>
        <taxon>Limisphaeraceae</taxon>
        <taxon>Limisphaera</taxon>
    </lineage>
</organism>
<name>A0A6M1RXR6_9BACT</name>
<comment type="caution">
    <text evidence="2">The sequence shown here is derived from an EMBL/GenBank/DDBJ whole genome shotgun (WGS) entry which is preliminary data.</text>
</comment>
<dbReference type="InterPro" id="IPR010144">
    <property type="entry name" value="CRISPR-assoc_prot_Csd1-typ"/>
</dbReference>
<gene>
    <name evidence="2" type="primary">cas8c</name>
    <name evidence="2" type="ORF">G4L39_00965</name>
</gene>
<sequence length="644" mass="71560">MLLQLLYDFAKSRNLLDDPAFRPKTPVRWLICLDENGNLLGQGPQETEGQRKNKGREYKVPKTSRATNSGTVADFLVDDIGAIFGLSTKPGAPLNERASKKLKQKHLDFWRQIEEAKAATGDARFDALLRFKEALGGSAPPFLRLDEKGTGWLVRTASGNEKPLGGDLFSFVVSGKGPEPLFEDQAVREYWRRVFAAEMRNTEKEAERGLCLVTGQRDVPLARTHTPMVTGLPKPAKGTGAGIVGFERPAFCSYGFEKSYNAPTSVTASKGYLLALQFLSKQQDHWLSLGPAWLCFWAVESEEASNLFARLLRRPDPLTVRKFMTSPWSGLQKPPPERDKFVAITLTAAGPRIVIKGWLQMPLADVAKNFERWFRDLAITENSETAQPPIADEDEAAPLGVSRLAACTAPLMRKGGRLVPNHEMLHPDVPAQLYRAALEGTAPSIALIKPILDQLHSRLVRDKNYNLLFDESRFALLKLILNRNRKENTMEIKPKLTADTDDPAYNCGRLLAVLASCQEKAMNADWKPGEDWKKANATVTDRYFGTASVSPASVFPLLLRLNRHHLSKISKSKRYAGDERFLEEQIQNILALFKPEQPGKPPVFPRVLDLQAQGRFALGFYQQSAEDAAARKAAASEASEPAGK</sequence>
<dbReference type="Proteomes" id="UP000477311">
    <property type="component" value="Unassembled WGS sequence"/>
</dbReference>
<evidence type="ECO:0000313" key="3">
    <source>
        <dbReference type="Proteomes" id="UP000477311"/>
    </source>
</evidence>
<accession>A0A6M1RXR6</accession>
<dbReference type="NCBIfam" id="TIGR01863">
    <property type="entry name" value="cas_Csd1"/>
    <property type="match status" value="1"/>
</dbReference>
<keyword evidence="3" id="KW-1185">Reference proteome</keyword>
<reference evidence="2 3" key="1">
    <citation type="submission" date="2020-02" db="EMBL/GenBank/DDBJ databases">
        <title>Draft genome sequence of Limisphaera ngatamarikiensis NGM72.4T, a thermophilic Verrucomicrobia grouped in subdivision 3.</title>
        <authorList>
            <person name="Carere C.R."/>
            <person name="Steen J."/>
            <person name="Hugenholtz P."/>
            <person name="Stott M.B."/>
        </authorList>
    </citation>
    <scope>NUCLEOTIDE SEQUENCE [LARGE SCALE GENOMIC DNA]</scope>
    <source>
        <strain evidence="2 3">NGM72.4</strain>
    </source>
</reference>
<proteinExistence type="predicted"/>
<feature type="region of interest" description="Disordered" evidence="1">
    <location>
        <begin position="40"/>
        <end position="63"/>
    </location>
</feature>
<dbReference type="EMBL" id="JAAKYA010000006">
    <property type="protein sequence ID" value="NGO37970.1"/>
    <property type="molecule type" value="Genomic_DNA"/>
</dbReference>
<dbReference type="RefSeq" id="WP_165105238.1">
    <property type="nucleotide sequence ID" value="NZ_JAAKYA010000006.1"/>
</dbReference>
<evidence type="ECO:0000313" key="2">
    <source>
        <dbReference type="EMBL" id="NGO37970.1"/>
    </source>
</evidence>
<evidence type="ECO:0000256" key="1">
    <source>
        <dbReference type="SAM" id="MobiDB-lite"/>
    </source>
</evidence>
<feature type="compositionally biased region" description="Basic and acidic residues" evidence="1">
    <location>
        <begin position="48"/>
        <end position="60"/>
    </location>
</feature>